<dbReference type="InterPro" id="IPR059226">
    <property type="entry name" value="Choice_anch_Q_dom"/>
</dbReference>
<dbReference type="PROSITE" id="PS00330">
    <property type="entry name" value="HEMOLYSIN_CALCIUM"/>
    <property type="match status" value="1"/>
</dbReference>
<reference evidence="8" key="1">
    <citation type="submission" date="2021-05" db="EMBL/GenBank/DDBJ databases">
        <authorList>
            <person name="Pietrasiak N."/>
            <person name="Ward R."/>
            <person name="Stajich J.E."/>
            <person name="Kurbessoian T."/>
        </authorList>
    </citation>
    <scope>NUCLEOTIDE SEQUENCE</scope>
    <source>
        <strain evidence="8">JT2-VF2</strain>
    </source>
</reference>
<keyword evidence="6" id="KW-0472">Membrane</keyword>
<dbReference type="GO" id="GO:0005509">
    <property type="term" value="F:calcium ion binding"/>
    <property type="evidence" value="ECO:0007669"/>
    <property type="project" value="InterPro"/>
</dbReference>
<keyword evidence="5" id="KW-0732">Signal</keyword>
<dbReference type="PANTHER" id="PTHR11319">
    <property type="entry name" value="G PROTEIN-COUPLED RECEPTOR-RELATED"/>
    <property type="match status" value="1"/>
</dbReference>
<dbReference type="InterPro" id="IPR019960">
    <property type="entry name" value="T1SS_VCA0849"/>
</dbReference>
<comment type="subcellular location">
    <subcellularLocation>
        <location evidence="1">Cell envelope</location>
    </subcellularLocation>
    <subcellularLocation>
        <location evidence="2">Cell outer membrane</location>
    </subcellularLocation>
    <subcellularLocation>
        <location evidence="3">Secreted</location>
    </subcellularLocation>
</comment>
<dbReference type="InterPro" id="IPR012334">
    <property type="entry name" value="Pectin_lyas_fold"/>
</dbReference>
<protein>
    <submittedName>
        <fullName evidence="8">Right-handed parallel beta-helix repeat-containing protein</fullName>
    </submittedName>
</protein>
<dbReference type="GO" id="GO:0009279">
    <property type="term" value="C:cell outer membrane"/>
    <property type="evidence" value="ECO:0007669"/>
    <property type="project" value="UniProtKB-SubCell"/>
</dbReference>
<comment type="caution">
    <text evidence="8">The sequence shown here is derived from an EMBL/GenBank/DDBJ whole genome shotgun (WGS) entry which is preliminary data.</text>
</comment>
<dbReference type="SMART" id="SM00710">
    <property type="entry name" value="PbH1"/>
    <property type="match status" value="10"/>
</dbReference>
<dbReference type="SUPFAM" id="SSF51126">
    <property type="entry name" value="Pectin lyase-like"/>
    <property type="match status" value="2"/>
</dbReference>
<dbReference type="InterPro" id="IPR018511">
    <property type="entry name" value="Hemolysin-typ_Ca-bd_CS"/>
</dbReference>
<evidence type="ECO:0000256" key="1">
    <source>
        <dbReference type="ARBA" id="ARBA00004196"/>
    </source>
</evidence>
<dbReference type="SUPFAM" id="SSF51120">
    <property type="entry name" value="beta-Roll"/>
    <property type="match status" value="1"/>
</dbReference>
<sequence length="653" mass="66957">MTTISVTTTADSGVGSLRAAIASAQAGDTIKFASTLTNKTITLTSGQINIAKNLTIDGAEAANLKISGNNSSRIFEVGRHINATVRNLTIADGYTTARGGGIRVVDYGSITVENCRFNNNRGGMGGAIHIGYTGKGTVTNSSFDSNDGTLTKSGFSAGAIATYGSGELIVKDSQFTNNKGVNGGAIYSLLGGLTVEKSVFLKNSSEGDIGGGAIFTDGADPVGPSSTVGGVIAIRGSKFEGNQTKGEGGALFLYGYGADKILLENSTVVGNTANYTTKGIARGGGLRGNTALTIRNVTFANNISAHQGGALWLDGGSTKNIINSTFSGNKVTNDAGGAMFINTDSTSPVNIVNSTIVNNYAGRASGAVWIGSPTAPVTLTNSIVAKNTAGITLAENQVGYQLRDGGGNIEYPSPTHGGRRVVAGSRIVDPMIGSLQTINGSLIHPLLAGSPAINTGKAGSGIPTIDERGMLRDSNPDVGAYEVSSQLSTTGISTTMSGPNILRGTSGNDNLQGGNGRNILQGGDGNDILKGGDSNDILQGGEGNDVLIGGKGSDFLNGVGGNDRFVFQSFSDKGDTIQYFEPGRDVIDISKIIEGSNFMSTNPFKSYIQLGQVGSSTVVKINPDGDLNPNQFQTLATLTNIKTTSLTANNFLF</sequence>
<keyword evidence="4" id="KW-0964">Secreted</keyword>
<dbReference type="GO" id="GO:0005576">
    <property type="term" value="C:extracellular region"/>
    <property type="evidence" value="ECO:0007669"/>
    <property type="project" value="UniProtKB-SubCell"/>
</dbReference>
<name>A0A951Q198_9NOST</name>
<evidence type="ECO:0000313" key="8">
    <source>
        <dbReference type="EMBL" id="MBW4564099.1"/>
    </source>
</evidence>
<reference evidence="8" key="2">
    <citation type="journal article" date="2022" name="Microbiol. Resour. Announc.">
        <title>Metagenome Sequencing to Explore Phylogenomics of Terrestrial Cyanobacteria.</title>
        <authorList>
            <person name="Ward R.D."/>
            <person name="Stajich J.E."/>
            <person name="Johansen J.R."/>
            <person name="Huntemann M."/>
            <person name="Clum A."/>
            <person name="Foster B."/>
            <person name="Foster B."/>
            <person name="Roux S."/>
            <person name="Palaniappan K."/>
            <person name="Varghese N."/>
            <person name="Mukherjee S."/>
            <person name="Reddy T.B.K."/>
            <person name="Daum C."/>
            <person name="Copeland A."/>
            <person name="Chen I.A."/>
            <person name="Ivanova N.N."/>
            <person name="Kyrpides N.C."/>
            <person name="Shapiro N."/>
            <person name="Eloe-Fadrosh E.A."/>
            <person name="Pietrasiak N."/>
        </authorList>
    </citation>
    <scope>NUCLEOTIDE SEQUENCE</scope>
    <source>
        <strain evidence="8">JT2-VF2</strain>
    </source>
</reference>
<evidence type="ECO:0000256" key="5">
    <source>
        <dbReference type="ARBA" id="ARBA00022729"/>
    </source>
</evidence>
<evidence type="ECO:0000313" key="9">
    <source>
        <dbReference type="Proteomes" id="UP000715781"/>
    </source>
</evidence>
<dbReference type="Pfam" id="PF00353">
    <property type="entry name" value="HemolysinCabind"/>
    <property type="match status" value="2"/>
</dbReference>
<dbReference type="Proteomes" id="UP000715781">
    <property type="component" value="Unassembled WGS sequence"/>
</dbReference>
<dbReference type="PRINTS" id="PR00313">
    <property type="entry name" value="CABNDNGRPT"/>
</dbReference>
<organism evidence="8 9">
    <name type="scientific">Mojavia pulchra JT2-VF2</name>
    <dbReference type="NCBI Taxonomy" id="287848"/>
    <lineage>
        <taxon>Bacteria</taxon>
        <taxon>Bacillati</taxon>
        <taxon>Cyanobacteriota</taxon>
        <taxon>Cyanophyceae</taxon>
        <taxon>Nostocales</taxon>
        <taxon>Nostocaceae</taxon>
    </lineage>
</organism>
<dbReference type="EMBL" id="JAHHHN010000018">
    <property type="protein sequence ID" value="MBW4564099.1"/>
    <property type="molecule type" value="Genomic_DNA"/>
</dbReference>
<dbReference type="PANTHER" id="PTHR11319:SF35">
    <property type="entry name" value="OUTER MEMBRANE PROTEIN PMPC-RELATED"/>
    <property type="match status" value="1"/>
</dbReference>
<dbReference type="NCBIfam" id="TIGR03661">
    <property type="entry name" value="T1SS_VCA0849"/>
    <property type="match status" value="1"/>
</dbReference>
<dbReference type="InterPro" id="IPR011049">
    <property type="entry name" value="Serralysin-like_metalloprot_C"/>
</dbReference>
<dbReference type="Gene3D" id="2.160.20.10">
    <property type="entry name" value="Single-stranded right-handed beta-helix, Pectin lyase-like"/>
    <property type="match status" value="2"/>
</dbReference>
<keyword evidence="7" id="KW-0998">Cell outer membrane</keyword>
<dbReference type="NCBIfam" id="NF041518">
    <property type="entry name" value="choice_anch_Q"/>
    <property type="match status" value="1"/>
</dbReference>
<dbReference type="InterPro" id="IPR001343">
    <property type="entry name" value="Hemolysn_Ca-bd"/>
</dbReference>
<proteinExistence type="predicted"/>
<dbReference type="Pfam" id="PF02415">
    <property type="entry name" value="Chlam_PMP"/>
    <property type="match status" value="2"/>
</dbReference>
<dbReference type="InterPro" id="IPR011050">
    <property type="entry name" value="Pectin_lyase_fold/virulence"/>
</dbReference>
<evidence type="ECO:0000256" key="7">
    <source>
        <dbReference type="ARBA" id="ARBA00023237"/>
    </source>
</evidence>
<dbReference type="InterPro" id="IPR003368">
    <property type="entry name" value="POMP_repeat"/>
</dbReference>
<evidence type="ECO:0000256" key="6">
    <source>
        <dbReference type="ARBA" id="ARBA00023136"/>
    </source>
</evidence>
<evidence type="ECO:0000256" key="4">
    <source>
        <dbReference type="ARBA" id="ARBA00022525"/>
    </source>
</evidence>
<dbReference type="InterPro" id="IPR006626">
    <property type="entry name" value="PbH1"/>
</dbReference>
<gene>
    <name evidence="8" type="ORF">KME32_23755</name>
</gene>
<dbReference type="Gene3D" id="2.150.10.10">
    <property type="entry name" value="Serralysin-like metalloprotease, C-terminal"/>
    <property type="match status" value="1"/>
</dbReference>
<accession>A0A951Q198</accession>
<evidence type="ECO:0000256" key="2">
    <source>
        <dbReference type="ARBA" id="ARBA00004442"/>
    </source>
</evidence>
<evidence type="ECO:0000256" key="3">
    <source>
        <dbReference type="ARBA" id="ARBA00004613"/>
    </source>
</evidence>
<dbReference type="AlphaFoldDB" id="A0A951Q198"/>